<evidence type="ECO:0000313" key="3">
    <source>
        <dbReference type="Proteomes" id="UP001363460"/>
    </source>
</evidence>
<reference evidence="2 3" key="1">
    <citation type="submission" date="2024-02" db="EMBL/GenBank/DDBJ databases">
        <title>Distribution and functional of Brevundimonas-related endobacteria within Verticillium dahliae.</title>
        <authorList>
            <person name="Zeng H."/>
        </authorList>
    </citation>
    <scope>NUCLEOTIDE SEQUENCE [LARGE SCALE GENOMIC DNA]</scope>
    <source>
        <strain evidence="2 3">TRM 44200</strain>
    </source>
</reference>
<sequence length="138" mass="14174">MTAAVFTRWVFAVLATSIFGALTVALQWLALAIINTFITGEGSAAFAAFIVPISLMLALPCFLVGAAVLGAPSAWALTRLKLDRAWPAALAGGLLATLGGASLLSHALGLTGMMFAVALPLAGAIGGLTYREMMRKPL</sequence>
<feature type="transmembrane region" description="Helical" evidence="1">
    <location>
        <begin position="9"/>
        <end position="34"/>
    </location>
</feature>
<evidence type="ECO:0000256" key="1">
    <source>
        <dbReference type="SAM" id="Phobius"/>
    </source>
</evidence>
<dbReference type="Proteomes" id="UP001363460">
    <property type="component" value="Chromosome"/>
</dbReference>
<accession>A0ABZ2IEN0</accession>
<keyword evidence="1" id="KW-1133">Transmembrane helix</keyword>
<protein>
    <submittedName>
        <fullName evidence="2">Uncharacterized protein</fullName>
    </submittedName>
</protein>
<gene>
    <name evidence="2" type="ORF">V8J38_16225</name>
</gene>
<keyword evidence="1" id="KW-0812">Transmembrane</keyword>
<dbReference type="EMBL" id="CP146369">
    <property type="protein sequence ID" value="WWT54774.1"/>
    <property type="molecule type" value="Genomic_DNA"/>
</dbReference>
<keyword evidence="1" id="KW-0472">Membrane</keyword>
<evidence type="ECO:0000313" key="2">
    <source>
        <dbReference type="EMBL" id="WWT54774.1"/>
    </source>
</evidence>
<dbReference type="RefSeq" id="WP_291781127.1">
    <property type="nucleotide sequence ID" value="NZ_CP146369.1"/>
</dbReference>
<feature type="transmembrane region" description="Helical" evidence="1">
    <location>
        <begin position="110"/>
        <end position="130"/>
    </location>
</feature>
<keyword evidence="3" id="KW-1185">Reference proteome</keyword>
<feature type="transmembrane region" description="Helical" evidence="1">
    <location>
        <begin position="85"/>
        <end position="104"/>
    </location>
</feature>
<proteinExistence type="predicted"/>
<name>A0ABZ2IEN0_9CAUL</name>
<feature type="transmembrane region" description="Helical" evidence="1">
    <location>
        <begin position="46"/>
        <end position="73"/>
    </location>
</feature>
<organism evidence="2 3">
    <name type="scientific">Brevundimonas olei</name>
    <dbReference type="NCBI Taxonomy" id="657642"/>
    <lineage>
        <taxon>Bacteria</taxon>
        <taxon>Pseudomonadati</taxon>
        <taxon>Pseudomonadota</taxon>
        <taxon>Alphaproteobacteria</taxon>
        <taxon>Caulobacterales</taxon>
        <taxon>Caulobacteraceae</taxon>
        <taxon>Brevundimonas</taxon>
    </lineage>
</organism>